<dbReference type="KEGG" id="fpf:DCC35_19190"/>
<proteinExistence type="predicted"/>
<organism evidence="2 3">
    <name type="scientific">Mangrovivirga cuniculi</name>
    <dbReference type="NCBI Taxonomy" id="2715131"/>
    <lineage>
        <taxon>Bacteria</taxon>
        <taxon>Pseudomonadati</taxon>
        <taxon>Bacteroidota</taxon>
        <taxon>Cytophagia</taxon>
        <taxon>Cytophagales</taxon>
        <taxon>Mangrovivirgaceae</taxon>
        <taxon>Mangrovivirga</taxon>
    </lineage>
</organism>
<evidence type="ECO:0000259" key="1">
    <source>
        <dbReference type="Pfam" id="PF12867"/>
    </source>
</evidence>
<dbReference type="OrthoDB" id="9798830at2"/>
<gene>
    <name evidence="2" type="ORF">DCC35_19190</name>
</gene>
<protein>
    <submittedName>
        <fullName evidence="2">ABC transporter</fullName>
    </submittedName>
</protein>
<keyword evidence="3" id="KW-1185">Reference proteome</keyword>
<sequence length="156" mass="18276">MKENIVREMVSSALSWEDAHVNFDNAVQNIPEKMYGVRHENLSYSLWELIEHIRISQNDILEFCRNSEYKEMPWPDAYWPDRASPESREEWDESISKYKSDRNALKSLASDKSIDLTSKIPHGDGQTYLRELLLVADHNAYHVGQIVLLRKLLGIW</sequence>
<dbReference type="InterPro" id="IPR024775">
    <property type="entry name" value="DinB-like"/>
</dbReference>
<accession>A0A4D7JX47</accession>
<reference evidence="2 3" key="1">
    <citation type="submission" date="2018-04" db="EMBL/GenBank/DDBJ databases">
        <title>Complete genome uncultured novel isolate.</title>
        <authorList>
            <person name="Merlino G."/>
        </authorList>
    </citation>
    <scope>NUCLEOTIDE SEQUENCE [LARGE SCALE GENOMIC DNA]</scope>
    <source>
        <strain evidence="3">R1DC9</strain>
    </source>
</reference>
<dbReference type="Proteomes" id="UP000298616">
    <property type="component" value="Chromosome"/>
</dbReference>
<dbReference type="InterPro" id="IPR034660">
    <property type="entry name" value="DinB/YfiT-like"/>
</dbReference>
<dbReference type="Pfam" id="PF12867">
    <property type="entry name" value="DinB_2"/>
    <property type="match status" value="1"/>
</dbReference>
<evidence type="ECO:0000313" key="3">
    <source>
        <dbReference type="Proteomes" id="UP000298616"/>
    </source>
</evidence>
<dbReference type="AlphaFoldDB" id="A0A4D7JX47"/>
<evidence type="ECO:0000313" key="2">
    <source>
        <dbReference type="EMBL" id="QCK16706.1"/>
    </source>
</evidence>
<dbReference type="RefSeq" id="WP_137092298.1">
    <property type="nucleotide sequence ID" value="NZ_CP028923.1"/>
</dbReference>
<name>A0A4D7JX47_9BACT</name>
<feature type="domain" description="DinB-like" evidence="1">
    <location>
        <begin position="17"/>
        <end position="146"/>
    </location>
</feature>
<dbReference type="SUPFAM" id="SSF109854">
    <property type="entry name" value="DinB/YfiT-like putative metalloenzymes"/>
    <property type="match status" value="1"/>
</dbReference>
<dbReference type="Gene3D" id="1.20.120.450">
    <property type="entry name" value="dinb family like domain"/>
    <property type="match status" value="1"/>
</dbReference>
<dbReference type="EMBL" id="CP028923">
    <property type="protein sequence ID" value="QCK16706.1"/>
    <property type="molecule type" value="Genomic_DNA"/>
</dbReference>